<keyword evidence="1" id="KW-0812">Transmembrane</keyword>
<keyword evidence="1" id="KW-0472">Membrane</keyword>
<evidence type="ECO:0000313" key="3">
    <source>
        <dbReference type="Proteomes" id="UP000825258"/>
    </source>
</evidence>
<evidence type="ECO:0000256" key="1">
    <source>
        <dbReference type="SAM" id="Phobius"/>
    </source>
</evidence>
<feature type="transmembrane region" description="Helical" evidence="1">
    <location>
        <begin position="102"/>
        <end position="123"/>
    </location>
</feature>
<feature type="transmembrane region" description="Helical" evidence="1">
    <location>
        <begin position="49"/>
        <end position="71"/>
    </location>
</feature>
<reference evidence="2 3" key="1">
    <citation type="submission" date="2021-06" db="EMBL/GenBank/DDBJ databases">
        <title>Whole genome sequences of Flavobacterium sp. KK2020170 and assembly.</title>
        <authorList>
            <person name="Kitahara K."/>
            <person name="Miyoshi S."/>
            <person name="Uesaka K."/>
        </authorList>
    </citation>
    <scope>NUCLEOTIDE SEQUENCE [LARGE SCALE GENOMIC DNA]</scope>
    <source>
        <strain evidence="2 3">KK2020170</strain>
    </source>
</reference>
<keyword evidence="3" id="KW-1185">Reference proteome</keyword>
<name>A0ABN6HVQ7_9FLAO</name>
<gene>
    <name evidence="2" type="ORF">KK2020170_13960</name>
</gene>
<dbReference type="EMBL" id="AP024749">
    <property type="protein sequence ID" value="BCY28528.1"/>
    <property type="molecule type" value="Genomic_DNA"/>
</dbReference>
<organism evidence="2 3">
    <name type="scientific">Flavobacterium okayamense</name>
    <dbReference type="NCBI Taxonomy" id="2830782"/>
    <lineage>
        <taxon>Bacteria</taxon>
        <taxon>Pseudomonadati</taxon>
        <taxon>Bacteroidota</taxon>
        <taxon>Flavobacteriia</taxon>
        <taxon>Flavobacteriales</taxon>
        <taxon>Flavobacteriaceae</taxon>
        <taxon>Flavobacterium</taxon>
    </lineage>
</organism>
<protein>
    <submittedName>
        <fullName evidence="2">Uncharacterized protein</fullName>
    </submittedName>
</protein>
<accession>A0ABN6HVQ7</accession>
<proteinExistence type="predicted"/>
<dbReference type="Proteomes" id="UP000825258">
    <property type="component" value="Chromosome"/>
</dbReference>
<evidence type="ECO:0000313" key="2">
    <source>
        <dbReference type="EMBL" id="BCY28528.1"/>
    </source>
</evidence>
<sequence>MNWKVLFKKRMFWLILLVIGSFYIIRNFIETQTYSVNKTVVWAFDVTNIFLINTFLLPISQIVSLIGYGVLALFRKETSLKLSVFHFCLLQFNLFFPFYYELLGFISIALNFLAIIIVFVQFFKAFKKEKTNS</sequence>
<feature type="transmembrane region" description="Helical" evidence="1">
    <location>
        <begin position="12"/>
        <end position="29"/>
    </location>
</feature>
<feature type="transmembrane region" description="Helical" evidence="1">
    <location>
        <begin position="78"/>
        <end position="96"/>
    </location>
</feature>
<keyword evidence="1" id="KW-1133">Transmembrane helix</keyword>